<dbReference type="PANTHER" id="PTHR22838:SF0">
    <property type="entry name" value="WD REPEAT-CONTAINING PROTEIN 26"/>
    <property type="match status" value="1"/>
</dbReference>
<dbReference type="InterPro" id="IPR001680">
    <property type="entry name" value="WD40_rpt"/>
</dbReference>
<dbReference type="PROSITE" id="PS00678">
    <property type="entry name" value="WD_REPEATS_1"/>
    <property type="match status" value="1"/>
</dbReference>
<dbReference type="Pfam" id="PF00400">
    <property type="entry name" value="WD40"/>
    <property type="match status" value="1"/>
</dbReference>
<gene>
    <name evidence="4" type="ORF">DASB73_000530</name>
</gene>
<keyword evidence="1 3" id="KW-0853">WD repeat</keyword>
<comment type="caution">
    <text evidence="4">The sequence shown here is derived from an EMBL/GenBank/DDBJ whole genome shotgun (WGS) entry which is preliminary data.</text>
</comment>
<dbReference type="InterPro" id="IPR015943">
    <property type="entry name" value="WD40/YVTN_repeat-like_dom_sf"/>
</dbReference>
<keyword evidence="2" id="KW-0677">Repeat</keyword>
<accession>A0AAV5RCQ6</accession>
<dbReference type="Gene3D" id="2.130.10.10">
    <property type="entry name" value="YVTN repeat-like/Quinoprotein amine dehydrogenase"/>
    <property type="match status" value="1"/>
</dbReference>
<feature type="repeat" description="WD" evidence="3">
    <location>
        <begin position="1"/>
        <end position="24"/>
    </location>
</feature>
<proteinExistence type="predicted"/>
<dbReference type="Proteomes" id="UP001362899">
    <property type="component" value="Unassembled WGS sequence"/>
</dbReference>
<evidence type="ECO:0000313" key="5">
    <source>
        <dbReference type="Proteomes" id="UP001362899"/>
    </source>
</evidence>
<dbReference type="InterPro" id="IPR019775">
    <property type="entry name" value="WD40_repeat_CS"/>
</dbReference>
<evidence type="ECO:0000256" key="3">
    <source>
        <dbReference type="PROSITE-ProRule" id="PRU00221"/>
    </source>
</evidence>
<name>A0AAV5RCQ6_STABA</name>
<protein>
    <submittedName>
        <fullName evidence="4">Uncharacterized protein</fullName>
    </submittedName>
</protein>
<evidence type="ECO:0000256" key="2">
    <source>
        <dbReference type="ARBA" id="ARBA00022737"/>
    </source>
</evidence>
<dbReference type="EMBL" id="BTGC01000001">
    <property type="protein sequence ID" value="GMM49095.1"/>
    <property type="molecule type" value="Genomic_DNA"/>
</dbReference>
<keyword evidence="5" id="KW-1185">Reference proteome</keyword>
<reference evidence="4 5" key="1">
    <citation type="journal article" date="2023" name="Elife">
        <title>Identification of key yeast species and microbe-microbe interactions impacting larval growth of Drosophila in the wild.</title>
        <authorList>
            <person name="Mure A."/>
            <person name="Sugiura Y."/>
            <person name="Maeda R."/>
            <person name="Honda K."/>
            <person name="Sakurai N."/>
            <person name="Takahashi Y."/>
            <person name="Watada M."/>
            <person name="Katoh T."/>
            <person name="Gotoh A."/>
            <person name="Gotoh Y."/>
            <person name="Taniguchi I."/>
            <person name="Nakamura K."/>
            <person name="Hayashi T."/>
            <person name="Katayama T."/>
            <person name="Uemura T."/>
            <person name="Hattori Y."/>
        </authorList>
    </citation>
    <scope>NUCLEOTIDE SEQUENCE [LARGE SCALE GENOMIC DNA]</scope>
    <source>
        <strain evidence="4 5">SB-73</strain>
    </source>
</reference>
<dbReference type="InterPro" id="IPR051350">
    <property type="entry name" value="WD_repeat-ST_regulator"/>
</dbReference>
<dbReference type="PROSITE" id="PS50082">
    <property type="entry name" value="WD_REPEATS_2"/>
    <property type="match status" value="1"/>
</dbReference>
<organism evidence="4 5">
    <name type="scientific">Starmerella bacillaris</name>
    <name type="common">Yeast</name>
    <name type="synonym">Candida zemplinina</name>
    <dbReference type="NCBI Taxonomy" id="1247836"/>
    <lineage>
        <taxon>Eukaryota</taxon>
        <taxon>Fungi</taxon>
        <taxon>Dikarya</taxon>
        <taxon>Ascomycota</taxon>
        <taxon>Saccharomycotina</taxon>
        <taxon>Dipodascomycetes</taxon>
        <taxon>Dipodascales</taxon>
        <taxon>Trichomonascaceae</taxon>
        <taxon>Starmerella</taxon>
    </lineage>
</organism>
<dbReference type="SUPFAM" id="SSF69322">
    <property type="entry name" value="Tricorn protease domain 2"/>
    <property type="match status" value="1"/>
</dbReference>
<evidence type="ECO:0000256" key="1">
    <source>
        <dbReference type="ARBA" id="ARBA00022574"/>
    </source>
</evidence>
<dbReference type="PANTHER" id="PTHR22838">
    <property type="entry name" value="WD REPEAT PROTEIN 26-RELATED"/>
    <property type="match status" value="1"/>
</dbReference>
<dbReference type="AlphaFoldDB" id="A0AAV5RCQ6"/>
<evidence type="ECO:0000313" key="4">
    <source>
        <dbReference type="EMBL" id="GMM49095.1"/>
    </source>
</evidence>
<sequence length="188" mass="21073">MLVSAGQDATVIVWNVLNGKAMRKYRQYVKPVTSAVFDPHGQFIVSTSTDGYYRITFLNGPKSNRMSYIVARYRLMFVQISPNGRYLLFSDHAGRLVLVDYENEKQVRQFVRAKEETVIPGEFAFAAPNYVVHGNGNSTGITIAHCNTGDTVEKIQTDSPVLTIDINNLHKVGVAGLQDEQLVFFRIP</sequence>